<keyword evidence="3" id="KW-0819">tRNA processing</keyword>
<dbReference type="InterPro" id="IPR053418">
    <property type="entry name" value="Archaeosine_synthase_1"/>
</dbReference>
<dbReference type="Pfam" id="PF01702">
    <property type="entry name" value="TGT"/>
    <property type="match status" value="1"/>
</dbReference>
<dbReference type="CDD" id="cd21149">
    <property type="entry name" value="PUA_archaeosine_TGT"/>
    <property type="match status" value="1"/>
</dbReference>
<dbReference type="Pfam" id="PF17884">
    <property type="entry name" value="DUF5591"/>
    <property type="match status" value="1"/>
</dbReference>
<evidence type="ECO:0000259" key="5">
    <source>
        <dbReference type="SMART" id="SM00359"/>
    </source>
</evidence>
<dbReference type="Gene3D" id="2.30.130.10">
    <property type="entry name" value="PUA domain"/>
    <property type="match status" value="1"/>
</dbReference>
<dbReference type="NCBIfam" id="NF040592">
    <property type="entry name" value="tRNA_mod_ArcS"/>
    <property type="match status" value="1"/>
</dbReference>
<dbReference type="KEGG" id="halu:HUG12_06160"/>
<name>A0A7D5QAX1_9EURY</name>
<dbReference type="GO" id="GO:0005737">
    <property type="term" value="C:cytoplasm"/>
    <property type="evidence" value="ECO:0007669"/>
    <property type="project" value="TreeGrafter"/>
</dbReference>
<dbReference type="SUPFAM" id="SSF88802">
    <property type="entry name" value="Pre-PUA domain"/>
    <property type="match status" value="1"/>
</dbReference>
<dbReference type="InterPro" id="IPR036895">
    <property type="entry name" value="Uracil-DNA_glycosylase-like_sf"/>
</dbReference>
<dbReference type="SUPFAM" id="SSF51713">
    <property type="entry name" value="tRNA-guanine transglycosylase"/>
    <property type="match status" value="1"/>
</dbReference>
<evidence type="ECO:0000256" key="2">
    <source>
        <dbReference type="ARBA" id="ARBA00008906"/>
    </source>
</evidence>
<protein>
    <submittedName>
        <fullName evidence="6">DUF5591 domain-containing protein</fullName>
    </submittedName>
</protein>
<keyword evidence="7" id="KW-1185">Reference proteome</keyword>
<dbReference type="InterPro" id="IPR036511">
    <property type="entry name" value="TGT-like_sf"/>
</dbReference>
<dbReference type="InterPro" id="IPR015947">
    <property type="entry name" value="PUA-like_sf"/>
</dbReference>
<organism evidence="6 7">
    <name type="scientific">Halorarum salinum</name>
    <dbReference type="NCBI Taxonomy" id="2743089"/>
    <lineage>
        <taxon>Archaea</taxon>
        <taxon>Methanobacteriati</taxon>
        <taxon>Methanobacteriota</taxon>
        <taxon>Stenosarchaea group</taxon>
        <taxon>Halobacteria</taxon>
        <taxon>Halobacteriales</taxon>
        <taxon>Haloferacaceae</taxon>
        <taxon>Halorarum</taxon>
    </lineage>
</organism>
<dbReference type="RefSeq" id="WP_179267925.1">
    <property type="nucleotide sequence ID" value="NZ_CP058579.1"/>
</dbReference>
<evidence type="ECO:0000256" key="4">
    <source>
        <dbReference type="SAM" id="MobiDB-lite"/>
    </source>
</evidence>
<evidence type="ECO:0000256" key="3">
    <source>
        <dbReference type="ARBA" id="ARBA00022694"/>
    </source>
</evidence>
<comment type="similarity">
    <text evidence="2">Belongs to the archaeosine synthase type 1 family.</text>
</comment>
<dbReference type="OrthoDB" id="115061at2157"/>
<dbReference type="GeneID" id="56037025"/>
<feature type="region of interest" description="Disordered" evidence="4">
    <location>
        <begin position="578"/>
        <end position="602"/>
    </location>
</feature>
<dbReference type="InterPro" id="IPR040777">
    <property type="entry name" value="DUF5591"/>
</dbReference>
<dbReference type="Pfam" id="PF01472">
    <property type="entry name" value="PUA"/>
    <property type="match status" value="1"/>
</dbReference>
<dbReference type="Gene3D" id="3.20.20.105">
    <property type="entry name" value="Queuine tRNA-ribosyltransferase-like"/>
    <property type="match status" value="1"/>
</dbReference>
<gene>
    <name evidence="6" type="ORF">HUG12_06160</name>
</gene>
<accession>A0A7D5QAX1</accession>
<dbReference type="AlphaFoldDB" id="A0A7D5QAX1"/>
<sequence length="602" mass="65954">MTDYFEIHERDGAARLGELRLSSPVTTPALVDGEAERAAGDGTGTRVPLRDAGSLWGADREVPEGDSDALTVLPHRAFPAGTRDPVVESFAVEYPDVDAPTAAVVKSDAAGAAGAAGAPVDAYVLADAQGFVGHASAFVDAVIAVREAVPADTALYLSGVATPANAATLAYAGVDLLDAKRARIKGSQGKYLATDDERFLEDLEELPCSCPACQVPREEFDRLDCEEHNVNVLAGELRRVRQRIQEGRLRDYVEGQARHEQWLTATFRELDGQYGYLEERTPLVRDSELTAATEDTLRRVEIQRFAERVTGRYVNRFRNPLVLVPCSATKPYSESQSHAQFHDAVQYRAHLASMTSPIGVVPQELELTYPAQHYDTVVTGRWSEDEKEFVAAVLGRYLERNEYPRVIAHVPDEGYRDICERVEADVDVPFEYTVEEHPTTTDSISNLMSTLEGELKYGKRERQHNTVRALADYMLGDGAGDDLFDELNTTSRYPKLQVRDDAGEQLATMVPNYGVLAFTLAGARRWVESDAPTKRVEIDDFVPRGSVLAPGVVDADGGIRVGDEVVVEGPSAFAVGRARMSGPGMRSSTRGEAVQVRHAEER</sequence>
<dbReference type="PANTHER" id="PTHR46499:SF2">
    <property type="entry name" value="ARCHAEOSINE SYNTHASE"/>
    <property type="match status" value="1"/>
</dbReference>
<dbReference type="SUPFAM" id="SSF88697">
    <property type="entry name" value="PUA domain-like"/>
    <property type="match status" value="1"/>
</dbReference>
<dbReference type="NCBIfam" id="TIGR00451">
    <property type="entry name" value="unchar_dom_2"/>
    <property type="match status" value="1"/>
</dbReference>
<evidence type="ECO:0000313" key="6">
    <source>
        <dbReference type="EMBL" id="QLG61340.1"/>
    </source>
</evidence>
<dbReference type="SMART" id="SM00359">
    <property type="entry name" value="PUA"/>
    <property type="match status" value="1"/>
</dbReference>
<dbReference type="InterPro" id="IPR004521">
    <property type="entry name" value="Uncharacterised_CHP00451"/>
</dbReference>
<dbReference type="Gene3D" id="3.40.50.10630">
    <property type="entry name" value="Uracil-DNA glycosylase-like"/>
    <property type="match status" value="1"/>
</dbReference>
<dbReference type="Proteomes" id="UP000509626">
    <property type="component" value="Chromosome"/>
</dbReference>
<dbReference type="Pfam" id="PF14810">
    <property type="entry name" value="TGT_C2"/>
    <property type="match status" value="1"/>
</dbReference>
<dbReference type="InterPro" id="IPR038250">
    <property type="entry name" value="TGT_C2_sf"/>
</dbReference>
<dbReference type="InterPro" id="IPR002478">
    <property type="entry name" value="PUA"/>
</dbReference>
<dbReference type="InterPro" id="IPR050076">
    <property type="entry name" value="ArchSynthase1/Queuine_TRR"/>
</dbReference>
<dbReference type="GO" id="GO:0003723">
    <property type="term" value="F:RNA binding"/>
    <property type="evidence" value="ECO:0007669"/>
    <property type="project" value="InterPro"/>
</dbReference>
<dbReference type="SUPFAM" id="SSF52141">
    <property type="entry name" value="Uracil-DNA glycosylase-like"/>
    <property type="match status" value="1"/>
</dbReference>
<dbReference type="PANTHER" id="PTHR46499">
    <property type="entry name" value="QUEUINE TRNA-RIBOSYLTRANSFERASE"/>
    <property type="match status" value="1"/>
</dbReference>
<dbReference type="InterPro" id="IPR002616">
    <property type="entry name" value="tRNA_ribo_trans-like"/>
</dbReference>
<dbReference type="InterPro" id="IPR029402">
    <property type="entry name" value="TGT_C2"/>
</dbReference>
<feature type="domain" description="PUA" evidence="5">
    <location>
        <begin position="534"/>
        <end position="601"/>
    </location>
</feature>
<dbReference type="InterPro" id="IPR036974">
    <property type="entry name" value="PUA_sf"/>
</dbReference>
<evidence type="ECO:0000256" key="1">
    <source>
        <dbReference type="ARBA" id="ARBA00005030"/>
    </source>
</evidence>
<dbReference type="UniPathway" id="UPA00393"/>
<dbReference type="GO" id="GO:0002099">
    <property type="term" value="P:tRNA wobble guanine modification"/>
    <property type="evidence" value="ECO:0007669"/>
    <property type="project" value="TreeGrafter"/>
</dbReference>
<dbReference type="Gene3D" id="3.10.450.90">
    <property type="entry name" value="ArcTGT, C2 domain"/>
    <property type="match status" value="1"/>
</dbReference>
<dbReference type="EMBL" id="CP058579">
    <property type="protein sequence ID" value="QLG61340.1"/>
    <property type="molecule type" value="Genomic_DNA"/>
</dbReference>
<dbReference type="PROSITE" id="PS50890">
    <property type="entry name" value="PUA"/>
    <property type="match status" value="1"/>
</dbReference>
<evidence type="ECO:0000313" key="7">
    <source>
        <dbReference type="Proteomes" id="UP000509626"/>
    </source>
</evidence>
<proteinExistence type="inferred from homology"/>
<reference evidence="6 7" key="1">
    <citation type="submission" date="2020-06" db="EMBL/GenBank/DDBJ databases">
        <title>NJ-3-1, isolated from saline soil.</title>
        <authorList>
            <person name="Cui H.L."/>
            <person name="Shi X."/>
        </authorList>
    </citation>
    <scope>NUCLEOTIDE SEQUENCE [LARGE SCALE GENOMIC DNA]</scope>
    <source>
        <strain evidence="6 7">NJ-3-1</strain>
    </source>
</reference>
<comment type="pathway">
    <text evidence="1">tRNA modification; archaeosine-tRNA biosynthesis.</text>
</comment>